<evidence type="ECO:0008006" key="7">
    <source>
        <dbReference type="Google" id="ProtNLM"/>
    </source>
</evidence>
<dbReference type="EMBL" id="JALLBG020000099">
    <property type="protein sequence ID" value="KAL3765065.1"/>
    <property type="molecule type" value="Genomic_DNA"/>
</dbReference>
<keyword evidence="6" id="KW-1185">Reference proteome</keyword>
<accession>A0ABD3MM04</accession>
<dbReference type="Pfam" id="PF23643">
    <property type="entry name" value="TRAPPC13_C"/>
    <property type="match status" value="1"/>
</dbReference>
<feature type="domain" description="Trafficking protein particle complex subunit 13 N-terminal" evidence="3">
    <location>
        <begin position="41"/>
        <end position="192"/>
    </location>
</feature>
<feature type="region of interest" description="Disordered" evidence="2">
    <location>
        <begin position="380"/>
        <end position="399"/>
    </location>
</feature>
<protein>
    <recommendedName>
        <fullName evidence="7">Trafficking protein particle complex subunit 13</fullName>
    </recommendedName>
</protein>
<evidence type="ECO:0000259" key="4">
    <source>
        <dbReference type="Pfam" id="PF23643"/>
    </source>
</evidence>
<dbReference type="InterPro" id="IPR010378">
    <property type="entry name" value="TRAPPC13"/>
</dbReference>
<evidence type="ECO:0000313" key="5">
    <source>
        <dbReference type="EMBL" id="KAL3765065.1"/>
    </source>
</evidence>
<dbReference type="AlphaFoldDB" id="A0ABD3MM04"/>
<name>A0ABD3MM04_9STRA</name>
<evidence type="ECO:0000259" key="3">
    <source>
        <dbReference type="Pfam" id="PF06159"/>
    </source>
</evidence>
<dbReference type="PANTHER" id="PTHR13134:SF3">
    <property type="entry name" value="TRAFFICKING PROTEIN PARTICLE COMPLEX SUBUNIT 13"/>
    <property type="match status" value="1"/>
</dbReference>
<evidence type="ECO:0000313" key="6">
    <source>
        <dbReference type="Proteomes" id="UP001530293"/>
    </source>
</evidence>
<dbReference type="InterPro" id="IPR055428">
    <property type="entry name" value="TRAPPC13_C"/>
</dbReference>
<evidence type="ECO:0000256" key="2">
    <source>
        <dbReference type="SAM" id="MobiDB-lite"/>
    </source>
</evidence>
<dbReference type="Proteomes" id="UP001530293">
    <property type="component" value="Unassembled WGS sequence"/>
</dbReference>
<feature type="domain" description="Trafficking protein particle complex subunit 13 C-terminal" evidence="4">
    <location>
        <begin position="408"/>
        <end position="505"/>
    </location>
</feature>
<comment type="caution">
    <text evidence="5">The sequence shown here is derived from an EMBL/GenBank/DDBJ whole genome shotgun (WGS) entry which is preliminary data.</text>
</comment>
<feature type="compositionally biased region" description="Low complexity" evidence="2">
    <location>
        <begin position="380"/>
        <end position="394"/>
    </location>
</feature>
<dbReference type="PANTHER" id="PTHR13134">
    <property type="entry name" value="TRAFFICKING PROTEIN PARTICLE COMPLEX SUBUNIT 13"/>
    <property type="match status" value="1"/>
</dbReference>
<comment type="similarity">
    <text evidence="1">Belongs to the TRAPPC13 family.</text>
</comment>
<sequence length="515" mass="53741">MASSSSPPTNDGNVSGINTTRSGIASATALAMDDFSPSSIPTLKVMRLQAPHLATATSSSSSSSSSGGLLLSPTNQLTSSLLLPDSFGAIHVGETFVAYLGILNTSLDLPVRGLTVSSQLQTPTRRIVLPSRLDNTPTDIPPCSVGGGSSGSGVDAIVSRQLDEAGSHILRVEVGYISNGQKSLRKFYRFNVSEPLRISESVVRSGDAMCLVSITVENVMEKLPSTVGGGGGGEAVTISSVGFRASAGLKAQQITLDDDDTTNSSNPSETSLSALQLFDQCGRLQPGECYRYLFCIQAESEEAELRGIACGDDLGRAVFTYHKSMGEIGKAHSSVVVCPPTSYLKQGEDAAGAAINPKFVVHRSGLSVDVAAASAQRSISGQRGSLGGSSSSSLDDTLPVTVEPIDPPSTMELSVPGQVPLLIVNHSNRPMNLQLQLRLSVMTGVVVCGPSYISLGELPPSGGSCTVDVRFVALVAGLFAVQGCYIVDLLSGMELQQPALFDVFVKLPEEEKVER</sequence>
<proteinExistence type="inferred from homology"/>
<gene>
    <name evidence="5" type="ORF">ACHAWU_009433</name>
</gene>
<dbReference type="Pfam" id="PF06159">
    <property type="entry name" value="TRAPPC13_N"/>
    <property type="match status" value="1"/>
</dbReference>
<reference evidence="5 6" key="1">
    <citation type="submission" date="2024-10" db="EMBL/GenBank/DDBJ databases">
        <title>Updated reference genomes for cyclostephanoid diatoms.</title>
        <authorList>
            <person name="Roberts W.R."/>
            <person name="Alverson A.J."/>
        </authorList>
    </citation>
    <scope>NUCLEOTIDE SEQUENCE [LARGE SCALE GENOMIC DNA]</scope>
    <source>
        <strain evidence="5 6">AJA232-27</strain>
    </source>
</reference>
<dbReference type="InterPro" id="IPR055427">
    <property type="entry name" value="TRAPPC13_N"/>
</dbReference>
<evidence type="ECO:0000256" key="1">
    <source>
        <dbReference type="ARBA" id="ARBA00010785"/>
    </source>
</evidence>
<organism evidence="5 6">
    <name type="scientific">Discostella pseudostelligera</name>
    <dbReference type="NCBI Taxonomy" id="259834"/>
    <lineage>
        <taxon>Eukaryota</taxon>
        <taxon>Sar</taxon>
        <taxon>Stramenopiles</taxon>
        <taxon>Ochrophyta</taxon>
        <taxon>Bacillariophyta</taxon>
        <taxon>Coscinodiscophyceae</taxon>
        <taxon>Thalassiosirophycidae</taxon>
        <taxon>Stephanodiscales</taxon>
        <taxon>Stephanodiscaceae</taxon>
        <taxon>Discostella</taxon>
    </lineage>
</organism>